<evidence type="ECO:0008006" key="9">
    <source>
        <dbReference type="Google" id="ProtNLM"/>
    </source>
</evidence>
<dbReference type="PANTHER" id="PTHR38776">
    <property type="entry name" value="MLTA-INTERACTING PROTEIN-RELATED"/>
    <property type="match status" value="1"/>
</dbReference>
<dbReference type="Pfam" id="PF06629">
    <property type="entry name" value="MipA"/>
    <property type="match status" value="1"/>
</dbReference>
<evidence type="ECO:0000256" key="3">
    <source>
        <dbReference type="ARBA" id="ARBA00022729"/>
    </source>
</evidence>
<comment type="subcellular location">
    <subcellularLocation>
        <location evidence="1">Cell outer membrane</location>
    </subcellularLocation>
</comment>
<dbReference type="InterPro" id="IPR010583">
    <property type="entry name" value="MipA"/>
</dbReference>
<reference evidence="7" key="1">
    <citation type="journal article" date="2021" name="Front. Microbiol.">
        <title>Comprehensive Comparative Genomics and Phenotyping of Methylobacterium Species.</title>
        <authorList>
            <person name="Alessa O."/>
            <person name="Ogura Y."/>
            <person name="Fujitani Y."/>
            <person name="Takami H."/>
            <person name="Hayashi T."/>
            <person name="Sahin N."/>
            <person name="Tani A."/>
        </authorList>
    </citation>
    <scope>NUCLEOTIDE SEQUENCE</scope>
    <source>
        <strain evidence="7">LMG 23639</strain>
    </source>
</reference>
<dbReference type="EMBL" id="BPQR01000011">
    <property type="protein sequence ID" value="GJE05410.1"/>
    <property type="molecule type" value="Genomic_DNA"/>
</dbReference>
<dbReference type="PANTHER" id="PTHR38776:SF1">
    <property type="entry name" value="MLTA-INTERACTING PROTEIN-RELATED"/>
    <property type="match status" value="1"/>
</dbReference>
<proteinExistence type="inferred from homology"/>
<evidence type="ECO:0000256" key="4">
    <source>
        <dbReference type="ARBA" id="ARBA00023136"/>
    </source>
</evidence>
<comment type="caution">
    <text evidence="7">The sequence shown here is derived from an EMBL/GenBank/DDBJ whole genome shotgun (WGS) entry which is preliminary data.</text>
</comment>
<gene>
    <name evidence="7" type="ORF">AOPFMNJM_0710</name>
</gene>
<reference evidence="7" key="2">
    <citation type="submission" date="2021-08" db="EMBL/GenBank/DDBJ databases">
        <authorList>
            <person name="Tani A."/>
            <person name="Ola A."/>
            <person name="Ogura Y."/>
            <person name="Katsura K."/>
            <person name="Hayashi T."/>
        </authorList>
    </citation>
    <scope>NUCLEOTIDE SEQUENCE</scope>
    <source>
        <strain evidence="7">LMG 23639</strain>
    </source>
</reference>
<evidence type="ECO:0000256" key="2">
    <source>
        <dbReference type="ARBA" id="ARBA00005722"/>
    </source>
</evidence>
<evidence type="ECO:0000256" key="5">
    <source>
        <dbReference type="ARBA" id="ARBA00023237"/>
    </source>
</evidence>
<name>A0ABQ4SSE8_9HYPH</name>
<protein>
    <recommendedName>
        <fullName evidence="9">MipA/OmpV family protein</fullName>
    </recommendedName>
</protein>
<accession>A0ABQ4SSE8</accession>
<keyword evidence="8" id="KW-1185">Reference proteome</keyword>
<evidence type="ECO:0000256" key="6">
    <source>
        <dbReference type="SAM" id="SignalP"/>
    </source>
</evidence>
<sequence length="292" mass="31954">MSGMLRSRLAKTFTRIARSAVAVAALAGGTAAVRAADMPTPAAAPVFTQVDQNIWVVTLTANIKAQPRYPGASDYTAIGFPSVSIRKLGEPERFSTPDEGLSFALYETSTFRIGPTVRYISGRYYGDDRRHLFGFRDAGFALEPGVFGEFTPVDWLRVRAEIRHGTIGHHGVVGSVGADFIQPFDRWRFSIGPRFNFGDGAFARRYFGVLPIEALLNGRVTAFRPDSFTSAGVLGAVTYTFDERWAVTGYAGYNRIIGSSADSPLVRRPFGSPDQFVFGAKIDYSFTMPALF</sequence>
<keyword evidence="3 6" id="KW-0732">Signal</keyword>
<feature type="signal peptide" evidence="6">
    <location>
        <begin position="1"/>
        <end position="35"/>
    </location>
</feature>
<evidence type="ECO:0000313" key="7">
    <source>
        <dbReference type="EMBL" id="GJE05410.1"/>
    </source>
</evidence>
<feature type="chain" id="PRO_5047325711" description="MipA/OmpV family protein" evidence="6">
    <location>
        <begin position="36"/>
        <end position="292"/>
    </location>
</feature>
<evidence type="ECO:0000256" key="1">
    <source>
        <dbReference type="ARBA" id="ARBA00004442"/>
    </source>
</evidence>
<keyword evidence="4" id="KW-0472">Membrane</keyword>
<dbReference type="Proteomes" id="UP001055102">
    <property type="component" value="Unassembled WGS sequence"/>
</dbReference>
<keyword evidence="5" id="KW-0998">Cell outer membrane</keyword>
<organism evidence="7 8">
    <name type="scientific">Methylobacterium jeotgali</name>
    <dbReference type="NCBI Taxonomy" id="381630"/>
    <lineage>
        <taxon>Bacteria</taxon>
        <taxon>Pseudomonadati</taxon>
        <taxon>Pseudomonadota</taxon>
        <taxon>Alphaproteobacteria</taxon>
        <taxon>Hyphomicrobiales</taxon>
        <taxon>Methylobacteriaceae</taxon>
        <taxon>Methylobacterium</taxon>
    </lineage>
</organism>
<evidence type="ECO:0000313" key="8">
    <source>
        <dbReference type="Proteomes" id="UP001055102"/>
    </source>
</evidence>
<comment type="similarity">
    <text evidence="2">Belongs to the MipA/OmpV family.</text>
</comment>